<evidence type="ECO:0000313" key="1">
    <source>
        <dbReference type="EMBL" id="KAE9994340.1"/>
    </source>
</evidence>
<organism evidence="1 2">
    <name type="scientific">Venturia inaequalis</name>
    <name type="common">Apple scab fungus</name>
    <dbReference type="NCBI Taxonomy" id="5025"/>
    <lineage>
        <taxon>Eukaryota</taxon>
        <taxon>Fungi</taxon>
        <taxon>Dikarya</taxon>
        <taxon>Ascomycota</taxon>
        <taxon>Pezizomycotina</taxon>
        <taxon>Dothideomycetes</taxon>
        <taxon>Pleosporomycetidae</taxon>
        <taxon>Venturiales</taxon>
        <taxon>Venturiaceae</taxon>
        <taxon>Venturia</taxon>
    </lineage>
</organism>
<protein>
    <submittedName>
        <fullName evidence="1">Uncharacterized protein</fullName>
    </submittedName>
</protein>
<reference evidence="1 2" key="1">
    <citation type="submission" date="2019-07" db="EMBL/GenBank/DDBJ databases">
        <title>Venturia inaequalis Genome Resource.</title>
        <authorList>
            <person name="Lichtner F.J."/>
        </authorList>
    </citation>
    <scope>NUCLEOTIDE SEQUENCE [LARGE SCALE GENOMIC DNA]</scope>
    <source>
        <strain evidence="1 2">DMI_063113</strain>
    </source>
</reference>
<name>A0A8H3VSQ9_VENIN</name>
<comment type="caution">
    <text evidence="1">The sequence shown here is derived from an EMBL/GenBank/DDBJ whole genome shotgun (WGS) entry which is preliminary data.</text>
</comment>
<proteinExistence type="predicted"/>
<accession>A0A8H3VSQ9</accession>
<dbReference type="Proteomes" id="UP000490939">
    <property type="component" value="Unassembled WGS sequence"/>
</dbReference>
<sequence>MAFFADLPRELRQSILRYVFEDTAQKDADFNGHLKHEYLKCTTPSSLPTAMNMSIRSYIIASTQTHSDTPLKFIRGTWREMEKCRAFKESQEEYFAPHITEQATKLVAAFPDHKDDVLYVLDKMLDYLGEIVKEEDRAIALELKGLPTESAAAFARRGRKARNLVKMPSFLDLPLELRQHILAYTFDEAMEKDILFNMYCFFYLKPGWQEPDVPNWFAKLLLRDKGTSVDDWTDVNLNETIDFAINFHRLALKLVSIHPQITQDLRFVIDERLRAFIYQIQYLFDNAFELPKGYSAYDQSITPSAAHGGSTWTEWWKKNRLRDCNPRWIKWD</sequence>
<evidence type="ECO:0000313" key="2">
    <source>
        <dbReference type="Proteomes" id="UP000490939"/>
    </source>
</evidence>
<dbReference type="AlphaFoldDB" id="A0A8H3VSQ9"/>
<keyword evidence="2" id="KW-1185">Reference proteome</keyword>
<gene>
    <name evidence="1" type="ORF">EG327_011442</name>
</gene>
<dbReference type="EMBL" id="WNWR01000009">
    <property type="protein sequence ID" value="KAE9994340.1"/>
    <property type="molecule type" value="Genomic_DNA"/>
</dbReference>